<keyword evidence="2" id="KW-1185">Reference proteome</keyword>
<accession>A0AAN6TM88</accession>
<protein>
    <submittedName>
        <fullName evidence="1">Uncharacterized protein</fullName>
    </submittedName>
</protein>
<reference evidence="1" key="1">
    <citation type="journal article" date="2023" name="Mol. Phylogenet. Evol.">
        <title>Genome-scale phylogeny and comparative genomics of the fungal order Sordariales.</title>
        <authorList>
            <person name="Hensen N."/>
            <person name="Bonometti L."/>
            <person name="Westerberg I."/>
            <person name="Brannstrom I.O."/>
            <person name="Guillou S."/>
            <person name="Cros-Aarteil S."/>
            <person name="Calhoun S."/>
            <person name="Haridas S."/>
            <person name="Kuo A."/>
            <person name="Mondo S."/>
            <person name="Pangilinan J."/>
            <person name="Riley R."/>
            <person name="LaButti K."/>
            <person name="Andreopoulos B."/>
            <person name="Lipzen A."/>
            <person name="Chen C."/>
            <person name="Yan M."/>
            <person name="Daum C."/>
            <person name="Ng V."/>
            <person name="Clum A."/>
            <person name="Steindorff A."/>
            <person name="Ohm R.A."/>
            <person name="Martin F."/>
            <person name="Silar P."/>
            <person name="Natvig D.O."/>
            <person name="Lalanne C."/>
            <person name="Gautier V."/>
            <person name="Ament-Velasquez S.L."/>
            <person name="Kruys A."/>
            <person name="Hutchinson M.I."/>
            <person name="Powell A.J."/>
            <person name="Barry K."/>
            <person name="Miller A.N."/>
            <person name="Grigoriev I.V."/>
            <person name="Debuchy R."/>
            <person name="Gladieux P."/>
            <person name="Hiltunen Thoren M."/>
            <person name="Johannesson H."/>
        </authorList>
    </citation>
    <scope>NUCLEOTIDE SEQUENCE</scope>
    <source>
        <strain evidence="1">CBS 508.74</strain>
    </source>
</reference>
<reference evidence="1" key="2">
    <citation type="submission" date="2023-05" db="EMBL/GenBank/DDBJ databases">
        <authorList>
            <consortium name="Lawrence Berkeley National Laboratory"/>
            <person name="Steindorff A."/>
            <person name="Hensen N."/>
            <person name="Bonometti L."/>
            <person name="Westerberg I."/>
            <person name="Brannstrom I.O."/>
            <person name="Guillou S."/>
            <person name="Cros-Aarteil S."/>
            <person name="Calhoun S."/>
            <person name="Haridas S."/>
            <person name="Kuo A."/>
            <person name="Mondo S."/>
            <person name="Pangilinan J."/>
            <person name="Riley R."/>
            <person name="Labutti K."/>
            <person name="Andreopoulos B."/>
            <person name="Lipzen A."/>
            <person name="Chen C."/>
            <person name="Yanf M."/>
            <person name="Daum C."/>
            <person name="Ng V."/>
            <person name="Clum A."/>
            <person name="Ohm R."/>
            <person name="Martin F."/>
            <person name="Silar P."/>
            <person name="Natvig D."/>
            <person name="Lalanne C."/>
            <person name="Gautier V."/>
            <person name="Ament-Velasquez S.L."/>
            <person name="Kruys A."/>
            <person name="Hutchinson M.I."/>
            <person name="Powell A.J."/>
            <person name="Barry K."/>
            <person name="Miller A.N."/>
            <person name="Grigoriev I.V."/>
            <person name="Debuchy R."/>
            <person name="Gladieux P."/>
            <person name="Thoren M.H."/>
            <person name="Johannesson H."/>
        </authorList>
    </citation>
    <scope>NUCLEOTIDE SEQUENCE</scope>
    <source>
        <strain evidence="1">CBS 508.74</strain>
    </source>
</reference>
<dbReference type="Proteomes" id="UP001302812">
    <property type="component" value="Unassembled WGS sequence"/>
</dbReference>
<gene>
    <name evidence="1" type="ORF">N656DRAFT_7138</name>
</gene>
<name>A0AAN6TM88_9PEZI</name>
<evidence type="ECO:0000313" key="1">
    <source>
        <dbReference type="EMBL" id="KAK4117034.1"/>
    </source>
</evidence>
<sequence>MRFWAYWVGCETVSLAISFPSKYWRSGLQAWSKHRSLSFSLGSRFCSWLPRYFKSIMDGLMLGCSAACGLSCHRLVWCTGALVASVKRLKLRSKSVTERDTCASVDPVLTSVCPDVTVVPASPVDLWCSRCGLVTVTYNGIHIS</sequence>
<proteinExistence type="predicted"/>
<dbReference type="GeneID" id="89936046"/>
<dbReference type="AlphaFoldDB" id="A0AAN6TM88"/>
<dbReference type="RefSeq" id="XP_064674604.1">
    <property type="nucleotide sequence ID" value="XM_064811921.1"/>
</dbReference>
<organism evidence="1 2">
    <name type="scientific">Canariomyces notabilis</name>
    <dbReference type="NCBI Taxonomy" id="2074819"/>
    <lineage>
        <taxon>Eukaryota</taxon>
        <taxon>Fungi</taxon>
        <taxon>Dikarya</taxon>
        <taxon>Ascomycota</taxon>
        <taxon>Pezizomycotina</taxon>
        <taxon>Sordariomycetes</taxon>
        <taxon>Sordariomycetidae</taxon>
        <taxon>Sordariales</taxon>
        <taxon>Chaetomiaceae</taxon>
        <taxon>Canariomyces</taxon>
    </lineage>
</organism>
<dbReference type="EMBL" id="MU853332">
    <property type="protein sequence ID" value="KAK4117034.1"/>
    <property type="molecule type" value="Genomic_DNA"/>
</dbReference>
<comment type="caution">
    <text evidence="1">The sequence shown here is derived from an EMBL/GenBank/DDBJ whole genome shotgun (WGS) entry which is preliminary data.</text>
</comment>
<evidence type="ECO:0000313" key="2">
    <source>
        <dbReference type="Proteomes" id="UP001302812"/>
    </source>
</evidence>